<organism evidence="3 4">
    <name type="scientific">Metabacillus mangrovi</name>
    <dbReference type="NCBI Taxonomy" id="1491830"/>
    <lineage>
        <taxon>Bacteria</taxon>
        <taxon>Bacillati</taxon>
        <taxon>Bacillota</taxon>
        <taxon>Bacilli</taxon>
        <taxon>Bacillales</taxon>
        <taxon>Bacillaceae</taxon>
        <taxon>Metabacillus</taxon>
    </lineage>
</organism>
<dbReference type="Gene3D" id="3.40.50.720">
    <property type="entry name" value="NAD(P)-binding Rossmann-like Domain"/>
    <property type="match status" value="1"/>
</dbReference>
<accession>A0A7X2S6B9</accession>
<evidence type="ECO:0000313" key="4">
    <source>
        <dbReference type="Proteomes" id="UP000434639"/>
    </source>
</evidence>
<dbReference type="PRINTS" id="PR00080">
    <property type="entry name" value="SDRFAMILY"/>
</dbReference>
<dbReference type="NCBIfam" id="NF005214">
    <property type="entry name" value="PRK06701.1"/>
    <property type="match status" value="1"/>
</dbReference>
<dbReference type="InterPro" id="IPR002347">
    <property type="entry name" value="SDR_fam"/>
</dbReference>
<evidence type="ECO:0000256" key="2">
    <source>
        <dbReference type="ARBA" id="ARBA00023002"/>
    </source>
</evidence>
<dbReference type="InterPro" id="IPR036291">
    <property type="entry name" value="NAD(P)-bd_dom_sf"/>
</dbReference>
<keyword evidence="4" id="KW-1185">Reference proteome</keyword>
<dbReference type="PANTHER" id="PTHR48107:SF16">
    <property type="entry name" value="NADPH-DEPENDENT ALDEHYDE REDUCTASE 1, CHLOROPLASTIC"/>
    <property type="match status" value="1"/>
</dbReference>
<keyword evidence="2 3" id="KW-0560">Oxidoreductase</keyword>
<dbReference type="EMBL" id="WMIB01000012">
    <property type="protein sequence ID" value="MTH54217.1"/>
    <property type="molecule type" value="Genomic_DNA"/>
</dbReference>
<dbReference type="InterPro" id="IPR020904">
    <property type="entry name" value="Sc_DH/Rdtase_CS"/>
</dbReference>
<dbReference type="GO" id="GO:0008206">
    <property type="term" value="P:bile acid metabolic process"/>
    <property type="evidence" value="ECO:0007669"/>
    <property type="project" value="UniProtKB-ARBA"/>
</dbReference>
<evidence type="ECO:0000256" key="1">
    <source>
        <dbReference type="ARBA" id="ARBA00006484"/>
    </source>
</evidence>
<dbReference type="OrthoDB" id="9803333at2"/>
<dbReference type="GO" id="GO:0047936">
    <property type="term" value="F:glucose 1-dehydrogenase [NAD(P)+] activity"/>
    <property type="evidence" value="ECO:0007669"/>
    <property type="project" value="UniProtKB-EC"/>
</dbReference>
<protein>
    <submittedName>
        <fullName evidence="3">Glucose 1-dehydrogenase</fullName>
        <ecNumber evidence="3">1.1.1.47</ecNumber>
    </submittedName>
</protein>
<comment type="similarity">
    <text evidence="1">Belongs to the short-chain dehydrogenases/reductases (SDR) family.</text>
</comment>
<dbReference type="Pfam" id="PF13561">
    <property type="entry name" value="adh_short_C2"/>
    <property type="match status" value="1"/>
</dbReference>
<dbReference type="PANTHER" id="PTHR48107">
    <property type="entry name" value="NADPH-DEPENDENT ALDEHYDE REDUCTASE-LIKE PROTEIN, CHLOROPLASTIC-RELATED"/>
    <property type="match status" value="1"/>
</dbReference>
<dbReference type="FunFam" id="3.40.50.720:FF:000084">
    <property type="entry name" value="Short-chain dehydrogenase reductase"/>
    <property type="match status" value="1"/>
</dbReference>
<comment type="caution">
    <text evidence="3">The sequence shown here is derived from an EMBL/GenBank/DDBJ whole genome shotgun (WGS) entry which is preliminary data.</text>
</comment>
<dbReference type="RefSeq" id="WP_155112735.1">
    <property type="nucleotide sequence ID" value="NZ_WMIB01000012.1"/>
</dbReference>
<dbReference type="PRINTS" id="PR00081">
    <property type="entry name" value="GDHRDH"/>
</dbReference>
<name>A0A7X2S6B9_9BACI</name>
<dbReference type="Proteomes" id="UP000434639">
    <property type="component" value="Unassembled WGS sequence"/>
</dbReference>
<evidence type="ECO:0000313" key="3">
    <source>
        <dbReference type="EMBL" id="MTH54217.1"/>
    </source>
</evidence>
<dbReference type="EC" id="1.1.1.47" evidence="3"/>
<dbReference type="AlphaFoldDB" id="A0A7X2S6B9"/>
<dbReference type="PROSITE" id="PS00061">
    <property type="entry name" value="ADH_SHORT"/>
    <property type="match status" value="1"/>
</dbReference>
<sequence length="299" mass="32690">MYPVYPYYSFKTECKDQPLTFPPQHQNEQPGMEYLMNPKPISENPDYRGSGKLLGRTAIISGGDSGIGRAVAYVFAKEGANLVIPYLNEHRDAEETKQRIEALGSRCLLIPGDLSEPKANEKTATAAIETFGSIDILVNNLAVQYPQADFLDITPEQFDKTFKTNIYSYFFMTKAAVPHMKQGTSIINTASVTAYKGQRELIDYSATKGAIISFSRSLSLNLVQKGIRVNSVAPGPVWTPLIVSSFSAEQVASFGMQTAAKRAAQPFELAGAYVYLASDDSRFVTGETLHVNGGQMVTG</sequence>
<gene>
    <name evidence="3" type="ORF">GKZ89_12470</name>
</gene>
<proteinExistence type="inferred from homology"/>
<dbReference type="SUPFAM" id="SSF51735">
    <property type="entry name" value="NAD(P)-binding Rossmann-fold domains"/>
    <property type="match status" value="1"/>
</dbReference>
<reference evidence="3 4" key="1">
    <citation type="journal article" date="2017" name="Int. J. Syst. Evol. Microbiol.">
        <title>Bacillus mangrovi sp. nov., isolated from a sediment sample from a mangrove forest.</title>
        <authorList>
            <person name="Gupta V."/>
            <person name="Singh P.K."/>
            <person name="Korpole S."/>
            <person name="Tanuku N.R.S."/>
            <person name="Pinnaka A.K."/>
        </authorList>
    </citation>
    <scope>NUCLEOTIDE SEQUENCE [LARGE SCALE GENOMIC DNA]</scope>
    <source>
        <strain evidence="3 4">KCTC 33872</strain>
    </source>
</reference>
<dbReference type="NCBIfam" id="NF005559">
    <property type="entry name" value="PRK07231.1"/>
    <property type="match status" value="1"/>
</dbReference>